<dbReference type="CDD" id="cd06171">
    <property type="entry name" value="Sigma70_r4"/>
    <property type="match status" value="1"/>
</dbReference>
<dbReference type="EMBL" id="JACXSS010000001">
    <property type="protein sequence ID" value="MBD9358443.1"/>
    <property type="molecule type" value="Genomic_DNA"/>
</dbReference>
<keyword evidence="4" id="KW-0804">Transcription</keyword>
<dbReference type="Gene3D" id="1.10.10.10">
    <property type="entry name" value="Winged helix-like DNA-binding domain superfamily/Winged helix DNA-binding domain"/>
    <property type="match status" value="1"/>
</dbReference>
<keyword evidence="3" id="KW-0731">Sigma factor</keyword>
<keyword evidence="2" id="KW-0805">Transcription regulation</keyword>
<dbReference type="RefSeq" id="WP_192376660.1">
    <property type="nucleotide sequence ID" value="NZ_CAJHIV010000001.1"/>
</dbReference>
<dbReference type="InterPro" id="IPR013324">
    <property type="entry name" value="RNA_pol_sigma_r3/r4-like"/>
</dbReference>
<comment type="caution">
    <text evidence="7">The sequence shown here is derived from an EMBL/GenBank/DDBJ whole genome shotgun (WGS) entry which is preliminary data.</text>
</comment>
<dbReference type="SUPFAM" id="SSF88946">
    <property type="entry name" value="Sigma2 domain of RNA polymerase sigma factors"/>
    <property type="match status" value="1"/>
</dbReference>
<feature type="domain" description="RNA polymerase sigma factor 70 region 4 type 2" evidence="6">
    <location>
        <begin position="113"/>
        <end position="165"/>
    </location>
</feature>
<evidence type="ECO:0000259" key="5">
    <source>
        <dbReference type="Pfam" id="PF04542"/>
    </source>
</evidence>
<name>A0ABR9D5U0_9GAMM</name>
<comment type="similarity">
    <text evidence="1">Belongs to the sigma-70 factor family. ECF subfamily.</text>
</comment>
<protein>
    <submittedName>
        <fullName evidence="7">RNA polymerase sigma factor</fullName>
    </submittedName>
</protein>
<dbReference type="SUPFAM" id="SSF88659">
    <property type="entry name" value="Sigma3 and sigma4 domains of RNA polymerase sigma factors"/>
    <property type="match status" value="1"/>
</dbReference>
<dbReference type="InterPro" id="IPR013249">
    <property type="entry name" value="RNA_pol_sigma70_r4_t2"/>
</dbReference>
<evidence type="ECO:0000256" key="2">
    <source>
        <dbReference type="ARBA" id="ARBA00023015"/>
    </source>
</evidence>
<evidence type="ECO:0000259" key="6">
    <source>
        <dbReference type="Pfam" id="PF08281"/>
    </source>
</evidence>
<dbReference type="InterPro" id="IPR013325">
    <property type="entry name" value="RNA_pol_sigma_r2"/>
</dbReference>
<keyword evidence="8" id="KW-1185">Reference proteome</keyword>
<gene>
    <name evidence="7" type="ORF">IE877_21625</name>
</gene>
<sequence length="172" mass="19534">MNAVSDNLDHFFRENRDDLVGFFLRRLHCPDTAKDLAQETFLRILFSEQRGPTQDRRALAFFIAGNLVVDHIRKESVRARYAPAQDMPADMLEAVASNDPDSEKQLMVLQDLEAVDAALNELPDDCRTAFYLSAIEGLTYTQIGECLGVSERVIAKRIAKTLKHCRASREQY</sequence>
<dbReference type="Pfam" id="PF04542">
    <property type="entry name" value="Sigma70_r2"/>
    <property type="match status" value="1"/>
</dbReference>
<evidence type="ECO:0000256" key="1">
    <source>
        <dbReference type="ARBA" id="ARBA00010641"/>
    </source>
</evidence>
<dbReference type="Proteomes" id="UP000652176">
    <property type="component" value="Unassembled WGS sequence"/>
</dbReference>
<dbReference type="InterPro" id="IPR014284">
    <property type="entry name" value="RNA_pol_sigma-70_dom"/>
</dbReference>
<proteinExistence type="inferred from homology"/>
<accession>A0ABR9D5U0</accession>
<dbReference type="PANTHER" id="PTHR43133:SF63">
    <property type="entry name" value="RNA POLYMERASE SIGMA FACTOR FECI-RELATED"/>
    <property type="match status" value="1"/>
</dbReference>
<evidence type="ECO:0000256" key="4">
    <source>
        <dbReference type="ARBA" id="ARBA00023163"/>
    </source>
</evidence>
<dbReference type="InterPro" id="IPR039425">
    <property type="entry name" value="RNA_pol_sigma-70-like"/>
</dbReference>
<evidence type="ECO:0000313" key="8">
    <source>
        <dbReference type="Proteomes" id="UP000652176"/>
    </source>
</evidence>
<dbReference type="InterPro" id="IPR036388">
    <property type="entry name" value="WH-like_DNA-bd_sf"/>
</dbReference>
<dbReference type="InterPro" id="IPR007627">
    <property type="entry name" value="RNA_pol_sigma70_r2"/>
</dbReference>
<reference evidence="7 8" key="1">
    <citation type="submission" date="2020-09" db="EMBL/GenBank/DDBJ databases">
        <title>Methylomonas albis sp. nov. and Methylomonas fluvii sp. nov.: Two cold-adapted methanotrophs from the River Elbe and an amended description of Methylovulum psychrotolerans strain Eb1.</title>
        <authorList>
            <person name="Bussmann I.K."/>
            <person name="Klings K.-W."/>
            <person name="Warnstedt J."/>
            <person name="Hoppert M."/>
            <person name="Saborowski A."/>
            <person name="Horn F."/>
            <person name="Liebner S."/>
        </authorList>
    </citation>
    <scope>NUCLEOTIDE SEQUENCE [LARGE SCALE GENOMIC DNA]</scope>
    <source>
        <strain evidence="7 8">EbA</strain>
    </source>
</reference>
<evidence type="ECO:0000313" key="7">
    <source>
        <dbReference type="EMBL" id="MBD9358443.1"/>
    </source>
</evidence>
<feature type="domain" description="RNA polymerase sigma-70 region 2" evidence="5">
    <location>
        <begin position="11"/>
        <end position="76"/>
    </location>
</feature>
<dbReference type="PANTHER" id="PTHR43133">
    <property type="entry name" value="RNA POLYMERASE ECF-TYPE SIGMA FACTO"/>
    <property type="match status" value="1"/>
</dbReference>
<evidence type="ECO:0000256" key="3">
    <source>
        <dbReference type="ARBA" id="ARBA00023082"/>
    </source>
</evidence>
<organism evidence="7 8">
    <name type="scientific">Methylomonas albis</name>
    <dbReference type="NCBI Taxonomy" id="1854563"/>
    <lineage>
        <taxon>Bacteria</taxon>
        <taxon>Pseudomonadati</taxon>
        <taxon>Pseudomonadota</taxon>
        <taxon>Gammaproteobacteria</taxon>
        <taxon>Methylococcales</taxon>
        <taxon>Methylococcaceae</taxon>
        <taxon>Methylomonas</taxon>
    </lineage>
</organism>
<dbReference type="Pfam" id="PF08281">
    <property type="entry name" value="Sigma70_r4_2"/>
    <property type="match status" value="1"/>
</dbReference>
<dbReference type="Gene3D" id="1.10.1740.10">
    <property type="match status" value="1"/>
</dbReference>
<dbReference type="NCBIfam" id="TIGR02937">
    <property type="entry name" value="sigma70-ECF"/>
    <property type="match status" value="1"/>
</dbReference>